<dbReference type="EMBL" id="KV426134">
    <property type="protein sequence ID" value="KZV87146.1"/>
    <property type="molecule type" value="Genomic_DNA"/>
</dbReference>
<keyword evidence="1" id="KW-0812">Transmembrane</keyword>
<evidence type="ECO:0000259" key="2">
    <source>
        <dbReference type="Pfam" id="PF20151"/>
    </source>
</evidence>
<feature type="transmembrane region" description="Helical" evidence="1">
    <location>
        <begin position="105"/>
        <end position="123"/>
    </location>
</feature>
<feature type="transmembrane region" description="Helical" evidence="1">
    <location>
        <begin position="177"/>
        <end position="200"/>
    </location>
</feature>
<name>A0A165EKE9_EXIGL</name>
<feature type="domain" description="DUF6533" evidence="2">
    <location>
        <begin position="38"/>
        <end position="82"/>
    </location>
</feature>
<feature type="transmembrane region" description="Helical" evidence="1">
    <location>
        <begin position="135"/>
        <end position="157"/>
    </location>
</feature>
<dbReference type="AlphaFoldDB" id="A0A165EKE9"/>
<reference evidence="3 4" key="1">
    <citation type="journal article" date="2016" name="Mol. Biol. Evol.">
        <title>Comparative Genomics of Early-Diverging Mushroom-Forming Fungi Provides Insights into the Origins of Lignocellulose Decay Capabilities.</title>
        <authorList>
            <person name="Nagy L.G."/>
            <person name="Riley R."/>
            <person name="Tritt A."/>
            <person name="Adam C."/>
            <person name="Daum C."/>
            <person name="Floudas D."/>
            <person name="Sun H."/>
            <person name="Yadav J.S."/>
            <person name="Pangilinan J."/>
            <person name="Larsson K.H."/>
            <person name="Matsuura K."/>
            <person name="Barry K."/>
            <person name="Labutti K."/>
            <person name="Kuo R."/>
            <person name="Ohm R.A."/>
            <person name="Bhattacharya S.S."/>
            <person name="Shirouzu T."/>
            <person name="Yoshinaga Y."/>
            <person name="Martin F.M."/>
            <person name="Grigoriev I.V."/>
            <person name="Hibbett D.S."/>
        </authorList>
    </citation>
    <scope>NUCLEOTIDE SEQUENCE [LARGE SCALE GENOMIC DNA]</scope>
    <source>
        <strain evidence="3 4">HHB12029</strain>
    </source>
</reference>
<dbReference type="InterPro" id="IPR045340">
    <property type="entry name" value="DUF6533"/>
</dbReference>
<dbReference type="OrthoDB" id="3230658at2759"/>
<dbReference type="Pfam" id="PF20151">
    <property type="entry name" value="DUF6533"/>
    <property type="match status" value="1"/>
</dbReference>
<keyword evidence="1" id="KW-1133">Transmembrane helix</keyword>
<dbReference type="Proteomes" id="UP000077266">
    <property type="component" value="Unassembled WGS sequence"/>
</dbReference>
<sequence length="347" mass="38156">MSLNDTTSQLLPPGVINPTTPLAFLPPTLADQYEASRYLYIATLAAWIWDVLSSLPQDYDIYFKARWTLPTVVYFVSRIGTLAYILTSTLFQVAKIADCQALQVGLAWCYVLAVPTTSLLFLIRVRAVFYNVRWVFGLFVFLWLSTLAGSLVVPFAIKGGHIGTTMYCINNEVKSFASAAPVTNTVYSTLVFIAISARIVTNSHHKSRLRAFATADATSSVSRALLQGGQLYYIATVGLNIITVVMVLSPSVPAVFHAMFTIPNVALENAMACHVFRNLRFSADPGKTTHSTNTGSISEAVRSNRHDLEHAGHALSVVRPAVQVEVRTDLHQDFDRDSYGAGKRGDW</sequence>
<keyword evidence="1" id="KW-0472">Membrane</keyword>
<evidence type="ECO:0000313" key="3">
    <source>
        <dbReference type="EMBL" id="KZV87146.1"/>
    </source>
</evidence>
<accession>A0A165EKE9</accession>
<dbReference type="InParanoid" id="A0A165EKE9"/>
<keyword evidence="4" id="KW-1185">Reference proteome</keyword>
<protein>
    <recommendedName>
        <fullName evidence="2">DUF6533 domain-containing protein</fullName>
    </recommendedName>
</protein>
<dbReference type="STRING" id="1314781.A0A165EKE9"/>
<feature type="transmembrane region" description="Helical" evidence="1">
    <location>
        <begin position="67"/>
        <end position="85"/>
    </location>
</feature>
<proteinExistence type="predicted"/>
<evidence type="ECO:0000256" key="1">
    <source>
        <dbReference type="SAM" id="Phobius"/>
    </source>
</evidence>
<gene>
    <name evidence="3" type="ORF">EXIGLDRAFT_680208</name>
</gene>
<organism evidence="3 4">
    <name type="scientific">Exidia glandulosa HHB12029</name>
    <dbReference type="NCBI Taxonomy" id="1314781"/>
    <lineage>
        <taxon>Eukaryota</taxon>
        <taxon>Fungi</taxon>
        <taxon>Dikarya</taxon>
        <taxon>Basidiomycota</taxon>
        <taxon>Agaricomycotina</taxon>
        <taxon>Agaricomycetes</taxon>
        <taxon>Auriculariales</taxon>
        <taxon>Exidiaceae</taxon>
        <taxon>Exidia</taxon>
    </lineage>
</organism>
<feature type="transmembrane region" description="Helical" evidence="1">
    <location>
        <begin position="231"/>
        <end position="248"/>
    </location>
</feature>
<evidence type="ECO:0000313" key="4">
    <source>
        <dbReference type="Proteomes" id="UP000077266"/>
    </source>
</evidence>